<proteinExistence type="predicted"/>
<dbReference type="EMBL" id="SRSO01000011">
    <property type="protein sequence ID" value="TGV02692.1"/>
    <property type="molecule type" value="Genomic_DNA"/>
</dbReference>
<evidence type="ECO:0000313" key="2">
    <source>
        <dbReference type="EMBL" id="TGV02692.1"/>
    </source>
</evidence>
<comment type="caution">
    <text evidence="2">The sequence shown here is derived from an EMBL/GenBank/DDBJ whole genome shotgun (WGS) entry which is preliminary data.</text>
</comment>
<accession>A0A4S1DYR4</accession>
<keyword evidence="3" id="KW-1185">Reference proteome</keyword>
<reference evidence="2 3" key="1">
    <citation type="submission" date="2019-04" db="EMBL/GenBank/DDBJ databases">
        <authorList>
            <person name="Liu A."/>
        </authorList>
    </citation>
    <scope>NUCLEOTIDE SEQUENCE [LARGE SCALE GENOMIC DNA]</scope>
    <source>
        <strain evidence="2 3">RZ03</strain>
    </source>
</reference>
<evidence type="ECO:0000313" key="3">
    <source>
        <dbReference type="Proteomes" id="UP000307602"/>
    </source>
</evidence>
<keyword evidence="1" id="KW-1133">Transmembrane helix</keyword>
<organism evidence="2 3">
    <name type="scientific">Flavivirga rizhaonensis</name>
    <dbReference type="NCBI Taxonomy" id="2559571"/>
    <lineage>
        <taxon>Bacteria</taxon>
        <taxon>Pseudomonadati</taxon>
        <taxon>Bacteroidota</taxon>
        <taxon>Flavobacteriia</taxon>
        <taxon>Flavobacteriales</taxon>
        <taxon>Flavobacteriaceae</taxon>
        <taxon>Flavivirga</taxon>
    </lineage>
</organism>
<dbReference type="AlphaFoldDB" id="A0A4S1DYR4"/>
<dbReference type="Proteomes" id="UP000307602">
    <property type="component" value="Unassembled WGS sequence"/>
</dbReference>
<keyword evidence="1" id="KW-0472">Membrane</keyword>
<protein>
    <submittedName>
        <fullName evidence="2">Uncharacterized protein</fullName>
    </submittedName>
</protein>
<keyword evidence="1" id="KW-0812">Transmembrane</keyword>
<evidence type="ECO:0000256" key="1">
    <source>
        <dbReference type="SAM" id="Phobius"/>
    </source>
</evidence>
<feature type="transmembrane region" description="Helical" evidence="1">
    <location>
        <begin position="78"/>
        <end position="96"/>
    </location>
</feature>
<name>A0A4S1DYR4_9FLAO</name>
<dbReference type="RefSeq" id="WP_135876983.1">
    <property type="nucleotide sequence ID" value="NZ_SRSO01000011.1"/>
</dbReference>
<gene>
    <name evidence="2" type="ORF">EM932_09670</name>
</gene>
<dbReference type="OrthoDB" id="981524at2"/>
<sequence>MKQKKLHNIKETGFKVPDDYFNTLENVILSDIKLKKVSKDSGFKLPEDYFNNLEDTIIDKVSTKTPTKVISLFRKKTIIYLSGIAAAVLLLFYISFPEKKPAFDSLDFETVENYIMNENIGSYEIATLLTEEDLLEEHFIEYKEGDEDTIETYILDNLDIDDIILE</sequence>